<dbReference type="EMBL" id="CP072829">
    <property type="protein sequence ID" value="QTU84340.1"/>
    <property type="molecule type" value="Genomic_DNA"/>
</dbReference>
<keyword evidence="2" id="KW-1133">Transmembrane helix</keyword>
<feature type="transmembrane region" description="Helical" evidence="2">
    <location>
        <begin position="233"/>
        <end position="249"/>
    </location>
</feature>
<dbReference type="Pfam" id="PF04018">
    <property type="entry name" value="VCA0040-like"/>
    <property type="match status" value="1"/>
</dbReference>
<evidence type="ECO:0000313" key="5">
    <source>
        <dbReference type="Proteomes" id="UP000636394"/>
    </source>
</evidence>
<dbReference type="Proteomes" id="UP000671910">
    <property type="component" value="Chromosome"/>
</dbReference>
<feature type="transmembrane region" description="Helical" evidence="2">
    <location>
        <begin position="82"/>
        <end position="103"/>
    </location>
</feature>
<dbReference type="Proteomes" id="UP000636394">
    <property type="component" value="Unassembled WGS sequence"/>
</dbReference>
<feature type="transmembrane region" description="Helical" evidence="2">
    <location>
        <begin position="200"/>
        <end position="221"/>
    </location>
</feature>
<dbReference type="AlphaFoldDB" id="A0A9E6SUA4"/>
<feature type="transmembrane region" description="Helical" evidence="2">
    <location>
        <begin position="6"/>
        <end position="32"/>
    </location>
</feature>
<reference evidence="3 5" key="1">
    <citation type="submission" date="2019-11" db="EMBL/GenBank/DDBJ databases">
        <title>Eggerthellaceae novel genus isolated from the rectal contents of marmort.</title>
        <authorList>
            <person name="Zhang G."/>
        </authorList>
    </citation>
    <scope>NUCLEOTIDE SEQUENCE [LARGE SCALE GENOMIC DNA]</scope>
    <source>
        <strain evidence="5">zg-886</strain>
        <strain evidence="3">Zg-886</strain>
    </source>
</reference>
<sequence length="372" mass="39208">MLVQFIRGFCMALADSVPGVSGGTIAFLLGFYDRFISSLDDVVHGGRDARKAAVLWLIKLGIGWVFGFVLAVLVLTSLFEEHIYEVSSLFMGFIICAIPIVAFQERAGLRQKWPFAFFVLAGAAIVVGVTLVNPLSGDGLGIDVAALTPLAAAYVFVAAMVAISAMVLPGISGSTLLLIFGLYLPILGAVRGLIGLDFTYLPVVLVFIAGVACGIALVVRLVRFCLEHFRGQTIYLIIGMMIGSLYAIAKGPLTLDVPQPPLAPETFSLLFFLLGAVIVAALQGLQWLLSRGKAAERQTSIPRAASKTGSMPRVQTGAAAADVQGTGRLQAVGPEAAERPSQSVKPVVSPDHTRSSASGGRSKAERGAHARK</sequence>
<accession>A0A9E6SUA4</accession>
<evidence type="ECO:0000256" key="2">
    <source>
        <dbReference type="SAM" id="Phobius"/>
    </source>
</evidence>
<feature type="transmembrane region" description="Helical" evidence="2">
    <location>
        <begin position="115"/>
        <end position="132"/>
    </location>
</feature>
<feature type="transmembrane region" description="Helical" evidence="2">
    <location>
        <begin position="144"/>
        <end position="168"/>
    </location>
</feature>
<dbReference type="InterPro" id="IPR007163">
    <property type="entry name" value="VCA0040-like"/>
</dbReference>
<reference evidence="4" key="2">
    <citation type="submission" date="2021-04" db="EMBL/GenBank/DDBJ databases">
        <title>Novel species in family Eggerthellaceae.</title>
        <authorList>
            <person name="Zhang G."/>
        </authorList>
    </citation>
    <scope>NUCLEOTIDE SEQUENCE</scope>
    <source>
        <strain evidence="4">Zg-886</strain>
    </source>
</reference>
<feature type="transmembrane region" description="Helical" evidence="2">
    <location>
        <begin position="175"/>
        <end position="194"/>
    </location>
</feature>
<protein>
    <submittedName>
        <fullName evidence="4">DUF368 domain-containing protein</fullName>
    </submittedName>
</protein>
<dbReference type="PANTHER" id="PTHR37308:SF1">
    <property type="entry name" value="POLYPRENYL-PHOSPHATE TRANSPORTER"/>
    <property type="match status" value="1"/>
</dbReference>
<dbReference type="EMBL" id="WPCR01000009">
    <property type="protein sequence ID" value="NHM14621.1"/>
    <property type="molecule type" value="Genomic_DNA"/>
</dbReference>
<dbReference type="PANTHER" id="PTHR37308">
    <property type="entry name" value="INTEGRAL MEMBRANE PROTEIN"/>
    <property type="match status" value="1"/>
</dbReference>
<name>A0A9E6SUA4_9ACTN</name>
<dbReference type="RefSeq" id="WP_166339956.1">
    <property type="nucleotide sequence ID" value="NZ_CP072829.1"/>
</dbReference>
<keyword evidence="2" id="KW-0812">Transmembrane</keyword>
<keyword evidence="5" id="KW-1185">Reference proteome</keyword>
<evidence type="ECO:0000313" key="3">
    <source>
        <dbReference type="EMBL" id="NHM14621.1"/>
    </source>
</evidence>
<feature type="transmembrane region" description="Helical" evidence="2">
    <location>
        <begin position="269"/>
        <end position="289"/>
    </location>
</feature>
<organism evidence="4 6">
    <name type="scientific">Xiamenia xianingshaonis</name>
    <dbReference type="NCBI Taxonomy" id="2682776"/>
    <lineage>
        <taxon>Bacteria</taxon>
        <taxon>Bacillati</taxon>
        <taxon>Actinomycetota</taxon>
        <taxon>Coriobacteriia</taxon>
        <taxon>Eggerthellales</taxon>
        <taxon>Eggerthellaceae</taxon>
        <taxon>Xiamenia</taxon>
    </lineage>
</organism>
<evidence type="ECO:0000313" key="6">
    <source>
        <dbReference type="Proteomes" id="UP000671910"/>
    </source>
</evidence>
<feature type="compositionally biased region" description="Basic and acidic residues" evidence="1">
    <location>
        <begin position="362"/>
        <end position="372"/>
    </location>
</feature>
<keyword evidence="2" id="KW-0472">Membrane</keyword>
<evidence type="ECO:0000256" key="1">
    <source>
        <dbReference type="SAM" id="MobiDB-lite"/>
    </source>
</evidence>
<feature type="region of interest" description="Disordered" evidence="1">
    <location>
        <begin position="299"/>
        <end position="372"/>
    </location>
</feature>
<proteinExistence type="predicted"/>
<gene>
    <name evidence="3" type="ORF">GMI68_07575</name>
    <name evidence="4" type="ORF">J7S26_08380</name>
</gene>
<evidence type="ECO:0000313" key="4">
    <source>
        <dbReference type="EMBL" id="QTU84340.1"/>
    </source>
</evidence>
<feature type="transmembrane region" description="Helical" evidence="2">
    <location>
        <begin position="53"/>
        <end position="76"/>
    </location>
</feature>
<dbReference type="KEGG" id="ebz:J7S26_08380"/>